<dbReference type="Proteomes" id="UP000184394">
    <property type="component" value="Unassembled WGS sequence"/>
</dbReference>
<dbReference type="EMBL" id="FRCT01000022">
    <property type="protein sequence ID" value="SHM90124.1"/>
    <property type="molecule type" value="Genomic_DNA"/>
</dbReference>
<evidence type="ECO:0000313" key="1">
    <source>
        <dbReference type="EMBL" id="SHM90124.1"/>
    </source>
</evidence>
<dbReference type="OrthoDB" id="9791178at2"/>
<dbReference type="AlphaFoldDB" id="A0A1M7MGR0"/>
<dbReference type="Pfam" id="PF14198">
    <property type="entry name" value="TnpV"/>
    <property type="match status" value="1"/>
</dbReference>
<dbReference type="InterPro" id="IPR026989">
    <property type="entry name" value="TnpV"/>
</dbReference>
<dbReference type="RefSeq" id="WP_072952433.1">
    <property type="nucleotide sequence ID" value="NZ_FRCT01000022.1"/>
</dbReference>
<evidence type="ECO:0000313" key="2">
    <source>
        <dbReference type="Proteomes" id="UP000184394"/>
    </source>
</evidence>
<gene>
    <name evidence="1" type="ORF">SAMN04487860_12247</name>
</gene>
<sequence length="100" mass="11913">MEKNKDKIVIGQYGRMKELYLKYNKPKEYRRMVKEDELNSFLHKIDIIASEMEEDLAVRLAKGSGLTEEIKNTDPERWIGLMNNFRMCAREMVIKDIIEE</sequence>
<organism evidence="1 2">
    <name type="scientific">Ruminococcus flavefaciens</name>
    <dbReference type="NCBI Taxonomy" id="1265"/>
    <lineage>
        <taxon>Bacteria</taxon>
        <taxon>Bacillati</taxon>
        <taxon>Bacillota</taxon>
        <taxon>Clostridia</taxon>
        <taxon>Eubacteriales</taxon>
        <taxon>Oscillospiraceae</taxon>
        <taxon>Ruminococcus</taxon>
    </lineage>
</organism>
<accession>A0A1M7MGR0</accession>
<proteinExistence type="predicted"/>
<name>A0A1M7MGR0_RUMFL</name>
<reference evidence="1 2" key="1">
    <citation type="submission" date="2016-11" db="EMBL/GenBank/DDBJ databases">
        <authorList>
            <person name="Jaros S."/>
            <person name="Januszkiewicz K."/>
            <person name="Wedrychowicz H."/>
        </authorList>
    </citation>
    <scope>NUCLEOTIDE SEQUENCE [LARGE SCALE GENOMIC DNA]</scope>
    <source>
        <strain evidence="1 2">Y1</strain>
    </source>
</reference>
<protein>
    <submittedName>
        <fullName evidence="1">Transposon-encoded protein TnpV</fullName>
    </submittedName>
</protein>